<feature type="compositionally biased region" description="Polar residues" evidence="2">
    <location>
        <begin position="334"/>
        <end position="349"/>
    </location>
</feature>
<keyword evidence="5" id="KW-1185">Reference proteome</keyword>
<feature type="domain" description="RRM" evidence="3">
    <location>
        <begin position="237"/>
        <end position="308"/>
    </location>
</feature>
<dbReference type="InterPro" id="IPR012677">
    <property type="entry name" value="Nucleotide-bd_a/b_plait_sf"/>
</dbReference>
<dbReference type="InterPro" id="IPR035979">
    <property type="entry name" value="RBD_domain_sf"/>
</dbReference>
<evidence type="ECO:0000313" key="5">
    <source>
        <dbReference type="Proteomes" id="UP000809789"/>
    </source>
</evidence>
<dbReference type="SUPFAM" id="SSF54928">
    <property type="entry name" value="RNA-binding domain, RBD"/>
    <property type="match status" value="2"/>
</dbReference>
<sequence length="382" mass="41775">MTKRGSRTSHPVALETWILTILNLPRGRDWRILKDQCHEVGAKIESQINLQDWYNPMTGYAQKTAWIGVVSYRDASRLLHHFRTHPMDGVQLELCLWRIRKDGVSLMSTTMRFTSPAQISGMWQVYRRSLGSPGSVVSVNSASPPVSPMTNGYPWTVPQIIPPAMSDRLLPAMAPNHYAQPSHNMAAASQDPRQTGLVLSVPMYAATQPYPTQFLSGQPSTYPSSHAHLGRYQVERRDVVITSLSDKTSTKDLDAKLRKTGCTSWRYARDRRTAFAQYSDYSAASAAIRKLNGAKLGTRTINARLAKEGTPSDPPSSHISDANSVTASMASMQLSDASSNANTAVTSPMSAIGSTTTGTSHHGSDVSRGKTPAIANGSHRKH</sequence>
<gene>
    <name evidence="4" type="ORF">KVT40_004608</name>
</gene>
<name>A0A8K0L1E4_9PEZI</name>
<dbReference type="SMART" id="SM00360">
    <property type="entry name" value="RRM"/>
    <property type="match status" value="1"/>
</dbReference>
<evidence type="ECO:0000256" key="1">
    <source>
        <dbReference type="PROSITE-ProRule" id="PRU00176"/>
    </source>
</evidence>
<proteinExistence type="predicted"/>
<dbReference type="InterPro" id="IPR000504">
    <property type="entry name" value="RRM_dom"/>
</dbReference>
<organism evidence="4 5">
    <name type="scientific">Elsinoe batatas</name>
    <dbReference type="NCBI Taxonomy" id="2601811"/>
    <lineage>
        <taxon>Eukaryota</taxon>
        <taxon>Fungi</taxon>
        <taxon>Dikarya</taxon>
        <taxon>Ascomycota</taxon>
        <taxon>Pezizomycotina</taxon>
        <taxon>Dothideomycetes</taxon>
        <taxon>Dothideomycetidae</taxon>
        <taxon>Myriangiales</taxon>
        <taxon>Elsinoaceae</taxon>
        <taxon>Elsinoe</taxon>
    </lineage>
</organism>
<accession>A0A8K0L1E4</accession>
<comment type="caution">
    <text evidence="4">The sequence shown here is derived from an EMBL/GenBank/DDBJ whole genome shotgun (WGS) entry which is preliminary data.</text>
</comment>
<evidence type="ECO:0000313" key="4">
    <source>
        <dbReference type="EMBL" id="KAG8627125.1"/>
    </source>
</evidence>
<feature type="region of interest" description="Disordered" evidence="2">
    <location>
        <begin position="334"/>
        <end position="382"/>
    </location>
</feature>
<keyword evidence="1" id="KW-0694">RNA-binding</keyword>
<reference evidence="4" key="1">
    <citation type="submission" date="2021-07" db="EMBL/GenBank/DDBJ databases">
        <title>Elsinoe batatas strain:CRI-CJ2 Genome sequencing and assembly.</title>
        <authorList>
            <person name="Huang L."/>
        </authorList>
    </citation>
    <scope>NUCLEOTIDE SEQUENCE</scope>
    <source>
        <strain evidence="4">CRI-CJ2</strain>
    </source>
</reference>
<dbReference type="AlphaFoldDB" id="A0A8K0L1E4"/>
<dbReference type="OrthoDB" id="3903025at2759"/>
<dbReference type="Proteomes" id="UP000809789">
    <property type="component" value="Unassembled WGS sequence"/>
</dbReference>
<dbReference type="Gene3D" id="3.30.70.330">
    <property type="match status" value="1"/>
</dbReference>
<evidence type="ECO:0000256" key="2">
    <source>
        <dbReference type="SAM" id="MobiDB-lite"/>
    </source>
</evidence>
<dbReference type="GO" id="GO:0003723">
    <property type="term" value="F:RNA binding"/>
    <property type="evidence" value="ECO:0007669"/>
    <property type="project" value="UniProtKB-UniRule"/>
</dbReference>
<evidence type="ECO:0000259" key="3">
    <source>
        <dbReference type="PROSITE" id="PS50102"/>
    </source>
</evidence>
<dbReference type="EMBL" id="JAESVG020000005">
    <property type="protein sequence ID" value="KAG8627125.1"/>
    <property type="molecule type" value="Genomic_DNA"/>
</dbReference>
<protein>
    <recommendedName>
        <fullName evidence="3">RRM domain-containing protein</fullName>
    </recommendedName>
</protein>
<dbReference type="Pfam" id="PF00076">
    <property type="entry name" value="RRM_1"/>
    <property type="match status" value="1"/>
</dbReference>
<dbReference type="PROSITE" id="PS50102">
    <property type="entry name" value="RRM"/>
    <property type="match status" value="1"/>
</dbReference>